<organism evidence="2 3">
    <name type="scientific">Trichodelitschia bisporula</name>
    <dbReference type="NCBI Taxonomy" id="703511"/>
    <lineage>
        <taxon>Eukaryota</taxon>
        <taxon>Fungi</taxon>
        <taxon>Dikarya</taxon>
        <taxon>Ascomycota</taxon>
        <taxon>Pezizomycotina</taxon>
        <taxon>Dothideomycetes</taxon>
        <taxon>Dothideomycetes incertae sedis</taxon>
        <taxon>Phaeotrichales</taxon>
        <taxon>Phaeotrichaceae</taxon>
        <taxon>Trichodelitschia</taxon>
    </lineage>
</organism>
<dbReference type="InterPro" id="IPR020915">
    <property type="entry name" value="UPF0311"/>
</dbReference>
<evidence type="ECO:0000313" key="2">
    <source>
        <dbReference type="EMBL" id="KAF2404685.1"/>
    </source>
</evidence>
<dbReference type="PANTHER" id="PTHR37315">
    <property type="entry name" value="UPF0311 PROTEIN BLR7842"/>
    <property type="match status" value="1"/>
</dbReference>
<feature type="chain" id="PRO_5026346344" description="Concanavalin A-like lectin/glucanase" evidence="1">
    <location>
        <begin position="19"/>
        <end position="213"/>
    </location>
</feature>
<evidence type="ECO:0000313" key="3">
    <source>
        <dbReference type="Proteomes" id="UP000799640"/>
    </source>
</evidence>
<dbReference type="EMBL" id="ML996688">
    <property type="protein sequence ID" value="KAF2404685.1"/>
    <property type="molecule type" value="Genomic_DNA"/>
</dbReference>
<dbReference type="Pfam" id="PF11578">
    <property type="entry name" value="DUF3237"/>
    <property type="match status" value="1"/>
</dbReference>
<reference evidence="2" key="1">
    <citation type="journal article" date="2020" name="Stud. Mycol.">
        <title>101 Dothideomycetes genomes: a test case for predicting lifestyles and emergence of pathogens.</title>
        <authorList>
            <person name="Haridas S."/>
            <person name="Albert R."/>
            <person name="Binder M."/>
            <person name="Bloem J."/>
            <person name="Labutti K."/>
            <person name="Salamov A."/>
            <person name="Andreopoulos B."/>
            <person name="Baker S."/>
            <person name="Barry K."/>
            <person name="Bills G."/>
            <person name="Bluhm B."/>
            <person name="Cannon C."/>
            <person name="Castanera R."/>
            <person name="Culley D."/>
            <person name="Daum C."/>
            <person name="Ezra D."/>
            <person name="Gonzalez J."/>
            <person name="Henrissat B."/>
            <person name="Kuo A."/>
            <person name="Liang C."/>
            <person name="Lipzen A."/>
            <person name="Lutzoni F."/>
            <person name="Magnuson J."/>
            <person name="Mondo S."/>
            <person name="Nolan M."/>
            <person name="Ohm R."/>
            <person name="Pangilinan J."/>
            <person name="Park H.-J."/>
            <person name="Ramirez L."/>
            <person name="Alfaro M."/>
            <person name="Sun H."/>
            <person name="Tritt A."/>
            <person name="Yoshinaga Y."/>
            <person name="Zwiers L.-H."/>
            <person name="Turgeon B."/>
            <person name="Goodwin S."/>
            <person name="Spatafora J."/>
            <person name="Crous P."/>
            <person name="Grigoriev I."/>
        </authorList>
    </citation>
    <scope>NUCLEOTIDE SEQUENCE</scope>
    <source>
        <strain evidence="2">CBS 262.69</strain>
    </source>
</reference>
<dbReference type="PANTHER" id="PTHR37315:SF1">
    <property type="entry name" value="UPF0311 PROTEIN BLR7842"/>
    <property type="match status" value="1"/>
</dbReference>
<feature type="signal peptide" evidence="1">
    <location>
        <begin position="1"/>
        <end position="18"/>
    </location>
</feature>
<accession>A0A6G1I9M3</accession>
<dbReference type="Gene3D" id="2.40.160.20">
    <property type="match status" value="1"/>
</dbReference>
<evidence type="ECO:0008006" key="4">
    <source>
        <dbReference type="Google" id="ProtNLM"/>
    </source>
</evidence>
<keyword evidence="3" id="KW-1185">Reference proteome</keyword>
<dbReference type="AlphaFoldDB" id="A0A6G1I9M3"/>
<dbReference type="Proteomes" id="UP000799640">
    <property type="component" value="Unassembled WGS sequence"/>
</dbReference>
<name>A0A6G1I9M3_9PEZI</name>
<dbReference type="OrthoDB" id="2544694at2759"/>
<keyword evidence="1" id="KW-0732">Signal</keyword>
<gene>
    <name evidence="2" type="ORF">EJ06DRAFT_504088</name>
</gene>
<evidence type="ECO:0000256" key="1">
    <source>
        <dbReference type="SAM" id="SignalP"/>
    </source>
</evidence>
<proteinExistence type="predicted"/>
<protein>
    <recommendedName>
        <fullName evidence="4">Concanavalin A-like lectin/glucanase</fullName>
    </recommendedName>
</protein>
<sequence length="213" mass="21760">MLFKTILPLLAVAGTVLAQTVDTLNAAGVASKPKSSAKVSSSILATSTSAAPSSTSAACSSAPSSTAPALTFLYTAFVNCAAPFDIGVVSEGDRVVIPIVGGNFTGPALSGTILDLGADWGYFDTKTGIFHPDTRYNFRTTDGANIWIRSTGSSTPNGSLQLRFLFETGAAAYYWLNNVVAIGTLRQVAAGADGSSVLRIDAWIMAGGNGPAA</sequence>